<dbReference type="Gene3D" id="1.10.1450.10">
    <property type="entry name" value="Tetraspanin"/>
    <property type="match status" value="1"/>
</dbReference>
<comment type="caution">
    <text evidence="15">The sequence shown here is derived from an EMBL/GenBank/DDBJ whole genome shotgun (WGS) entry which is preliminary data.</text>
</comment>
<comment type="similarity">
    <text evidence="4 14">Belongs to the tetraspanin (TM4SF) family.</text>
</comment>
<keyword evidence="7 14" id="KW-0812">Transmembrane</keyword>
<evidence type="ECO:0000256" key="7">
    <source>
        <dbReference type="ARBA" id="ARBA00022692"/>
    </source>
</evidence>
<keyword evidence="8" id="KW-0965">Cell junction</keyword>
<keyword evidence="10 14" id="KW-0472">Membrane</keyword>
<keyword evidence="11 13" id="KW-1015">Disulfide bond</keyword>
<evidence type="ECO:0000256" key="14">
    <source>
        <dbReference type="RuleBase" id="RU361218"/>
    </source>
</evidence>
<reference evidence="15" key="1">
    <citation type="journal article" date="2023" name="Mol. Biol. Evol.">
        <title>Third-Generation Sequencing Reveals the Adaptive Role of the Epigenome in Three Deep-Sea Polychaetes.</title>
        <authorList>
            <person name="Perez M."/>
            <person name="Aroh O."/>
            <person name="Sun Y."/>
            <person name="Lan Y."/>
            <person name="Juniper S.K."/>
            <person name="Young C.R."/>
            <person name="Angers B."/>
            <person name="Qian P.Y."/>
        </authorList>
    </citation>
    <scope>NUCLEOTIDE SEQUENCE</scope>
    <source>
        <strain evidence="15">R07B-5</strain>
    </source>
</reference>
<dbReference type="FunFam" id="1.10.1450.10:FF:000007">
    <property type="entry name" value="Tetraspanin"/>
    <property type="match status" value="1"/>
</dbReference>
<feature type="transmembrane region" description="Helical" evidence="14">
    <location>
        <begin position="40"/>
        <end position="65"/>
    </location>
</feature>
<evidence type="ECO:0000256" key="12">
    <source>
        <dbReference type="ARBA" id="ARBA00023180"/>
    </source>
</evidence>
<organism evidence="15 16">
    <name type="scientific">Ridgeia piscesae</name>
    <name type="common">Tubeworm</name>
    <dbReference type="NCBI Taxonomy" id="27915"/>
    <lineage>
        <taxon>Eukaryota</taxon>
        <taxon>Metazoa</taxon>
        <taxon>Spiralia</taxon>
        <taxon>Lophotrochozoa</taxon>
        <taxon>Annelida</taxon>
        <taxon>Polychaeta</taxon>
        <taxon>Sedentaria</taxon>
        <taxon>Canalipalpata</taxon>
        <taxon>Sabellida</taxon>
        <taxon>Siboglinidae</taxon>
        <taxon>Ridgeia</taxon>
    </lineage>
</organism>
<name>A0AAD9NET8_RIDPI</name>
<evidence type="ECO:0000256" key="9">
    <source>
        <dbReference type="ARBA" id="ARBA00022989"/>
    </source>
</evidence>
<dbReference type="Proteomes" id="UP001209878">
    <property type="component" value="Unassembled WGS sequence"/>
</dbReference>
<protein>
    <recommendedName>
        <fullName evidence="14">Tetraspanin</fullName>
    </recommendedName>
</protein>
<dbReference type="EMBL" id="JAODUO010001267">
    <property type="protein sequence ID" value="KAK2167647.1"/>
    <property type="molecule type" value="Genomic_DNA"/>
</dbReference>
<keyword evidence="6" id="KW-0963">Cytoplasm</keyword>
<evidence type="ECO:0000313" key="16">
    <source>
        <dbReference type="Proteomes" id="UP001209878"/>
    </source>
</evidence>
<dbReference type="GO" id="GO:0005737">
    <property type="term" value="C:cytoplasm"/>
    <property type="evidence" value="ECO:0007669"/>
    <property type="project" value="UniProtKB-SubCell"/>
</dbReference>
<evidence type="ECO:0000256" key="10">
    <source>
        <dbReference type="ARBA" id="ARBA00023136"/>
    </source>
</evidence>
<proteinExistence type="inferred from homology"/>
<dbReference type="Pfam" id="PF00335">
    <property type="entry name" value="Tetraspanin"/>
    <property type="match status" value="1"/>
</dbReference>
<dbReference type="SUPFAM" id="SSF48652">
    <property type="entry name" value="Tetraspanin"/>
    <property type="match status" value="1"/>
</dbReference>
<dbReference type="InterPro" id="IPR018499">
    <property type="entry name" value="Tetraspanin/Peripherin"/>
</dbReference>
<evidence type="ECO:0000256" key="8">
    <source>
        <dbReference type="ARBA" id="ARBA00022949"/>
    </source>
</evidence>
<dbReference type="GO" id="GO:0072659">
    <property type="term" value="P:protein localization to plasma membrane"/>
    <property type="evidence" value="ECO:0007669"/>
    <property type="project" value="UniProtKB-ARBA"/>
</dbReference>
<dbReference type="GO" id="GO:0019899">
    <property type="term" value="F:enzyme binding"/>
    <property type="evidence" value="ECO:0007669"/>
    <property type="project" value="UniProtKB-ARBA"/>
</dbReference>
<dbReference type="AlphaFoldDB" id="A0AAD9NET8"/>
<dbReference type="PIRSF" id="PIRSF002419">
    <property type="entry name" value="Tetraspanin"/>
    <property type="match status" value="1"/>
</dbReference>
<dbReference type="PRINTS" id="PR00259">
    <property type="entry name" value="TMFOUR"/>
</dbReference>
<evidence type="ECO:0000256" key="3">
    <source>
        <dbReference type="ARBA" id="ARBA00004651"/>
    </source>
</evidence>
<dbReference type="GO" id="GO:0065003">
    <property type="term" value="P:protein-containing complex assembly"/>
    <property type="evidence" value="ECO:0007669"/>
    <property type="project" value="UniProtKB-ARBA"/>
</dbReference>
<dbReference type="GO" id="GO:0005912">
    <property type="term" value="C:adherens junction"/>
    <property type="evidence" value="ECO:0007669"/>
    <property type="project" value="UniProtKB-SubCell"/>
</dbReference>
<comment type="subcellular location">
    <subcellularLocation>
        <location evidence="2">Cell junction</location>
        <location evidence="2">Adherens junction</location>
    </subcellularLocation>
    <subcellularLocation>
        <location evidence="3">Cell membrane</location>
        <topology evidence="3">Multi-pass membrane protein</topology>
    </subcellularLocation>
    <subcellularLocation>
        <location evidence="1">Cytoplasm</location>
    </subcellularLocation>
    <subcellularLocation>
        <location evidence="14">Membrane</location>
        <topology evidence="14">Multi-pass membrane protein</topology>
    </subcellularLocation>
</comment>
<evidence type="ECO:0000256" key="2">
    <source>
        <dbReference type="ARBA" id="ARBA00004536"/>
    </source>
</evidence>
<evidence type="ECO:0000256" key="5">
    <source>
        <dbReference type="ARBA" id="ARBA00022475"/>
    </source>
</evidence>
<dbReference type="GO" id="GO:0005886">
    <property type="term" value="C:plasma membrane"/>
    <property type="evidence" value="ECO:0007669"/>
    <property type="project" value="UniProtKB-SubCell"/>
</dbReference>
<evidence type="ECO:0000256" key="1">
    <source>
        <dbReference type="ARBA" id="ARBA00004496"/>
    </source>
</evidence>
<keyword evidence="16" id="KW-1185">Reference proteome</keyword>
<evidence type="ECO:0000313" key="15">
    <source>
        <dbReference type="EMBL" id="KAK2167647.1"/>
    </source>
</evidence>
<dbReference type="PANTHER" id="PTHR19282:SF544">
    <property type="entry name" value="TETRASPANIN"/>
    <property type="match status" value="1"/>
</dbReference>
<evidence type="ECO:0000256" key="11">
    <source>
        <dbReference type="ARBA" id="ARBA00023157"/>
    </source>
</evidence>
<accession>A0AAD9NET8</accession>
<dbReference type="GO" id="GO:0046930">
    <property type="term" value="C:pore complex"/>
    <property type="evidence" value="ECO:0007669"/>
    <property type="project" value="UniProtKB-ARBA"/>
</dbReference>
<keyword evidence="12" id="KW-0325">Glycoprotein</keyword>
<comment type="caution">
    <text evidence="14">Lacks conserved residue(s) required for the propagation of feature annotation.</text>
</comment>
<keyword evidence="9 14" id="KW-1133">Transmembrane helix</keyword>
<feature type="disulfide bond" evidence="13">
    <location>
        <begin position="136"/>
        <end position="154"/>
    </location>
</feature>
<dbReference type="GO" id="GO:0051604">
    <property type="term" value="P:protein maturation"/>
    <property type="evidence" value="ECO:0007669"/>
    <property type="project" value="UniProtKB-ARBA"/>
</dbReference>
<keyword evidence="5" id="KW-1003">Cell membrane</keyword>
<evidence type="ECO:0000256" key="6">
    <source>
        <dbReference type="ARBA" id="ARBA00022490"/>
    </source>
</evidence>
<dbReference type="PANTHER" id="PTHR19282">
    <property type="entry name" value="TETRASPANIN"/>
    <property type="match status" value="1"/>
</dbReference>
<dbReference type="InterPro" id="IPR008952">
    <property type="entry name" value="Tetraspanin_EC2_sf"/>
</dbReference>
<feature type="transmembrane region" description="Helical" evidence="14">
    <location>
        <begin position="77"/>
        <end position="96"/>
    </location>
</feature>
<dbReference type="InterPro" id="IPR000301">
    <property type="entry name" value="Tetraspanin_animals"/>
</dbReference>
<sequence length="241" mass="27037">MFQLLGAVLIGVGSWGFNEKQRYGEGVSYHEDFDFYKIVFDLTIVMIILGIVIFVLSFAGCLGALRENVPLLKAFSYTLSALFLLELICAVVAFIFSSEVKAKLTDVLKDEAITRYRDDIDLQNMMDWVQKTVKCCGISPSGYKDWTNNAYFRCDPNDPKSNPSVERCAVPYSCCRNPDNFESSMINTMCGAEQQLFAYREANQFIYVDGCVDVVLEVVKSKLYIFGGIFIAVAVVQVRSG</sequence>
<evidence type="ECO:0000256" key="13">
    <source>
        <dbReference type="PIRSR" id="PIRSR002419-1"/>
    </source>
</evidence>
<evidence type="ECO:0000256" key="4">
    <source>
        <dbReference type="ARBA" id="ARBA00006840"/>
    </source>
</evidence>
<gene>
    <name evidence="15" type="ORF">NP493_1267g00018</name>
</gene>